<dbReference type="SUPFAM" id="SSF161098">
    <property type="entry name" value="MetI-like"/>
    <property type="match status" value="1"/>
</dbReference>
<dbReference type="PANTHER" id="PTHR30151">
    <property type="entry name" value="ALKANE SULFONATE ABC TRANSPORTER-RELATED, MEMBRANE SUBUNIT"/>
    <property type="match status" value="1"/>
</dbReference>
<dbReference type="Proteomes" id="UP000266091">
    <property type="component" value="Unassembled WGS sequence"/>
</dbReference>
<comment type="subcellular location">
    <subcellularLocation>
        <location evidence="1 7">Cell membrane</location>
        <topology evidence="1 7">Multi-pass membrane protein</topology>
    </subcellularLocation>
</comment>
<evidence type="ECO:0000256" key="7">
    <source>
        <dbReference type="RuleBase" id="RU363032"/>
    </source>
</evidence>
<comment type="caution">
    <text evidence="9">The sequence shown here is derived from an EMBL/GenBank/DDBJ whole genome shotgun (WGS) entry which is preliminary data.</text>
</comment>
<comment type="similarity">
    <text evidence="7">Belongs to the binding-protein-dependent transport system permease family.</text>
</comment>
<keyword evidence="3" id="KW-1003">Cell membrane</keyword>
<evidence type="ECO:0000259" key="8">
    <source>
        <dbReference type="PROSITE" id="PS50928"/>
    </source>
</evidence>
<dbReference type="PANTHER" id="PTHR30151:SF25">
    <property type="entry name" value="TAURINE TRANSPORT SYSTEM PERMEASE PROTEIN TAUC"/>
    <property type="match status" value="1"/>
</dbReference>
<keyword evidence="10" id="KW-1185">Reference proteome</keyword>
<keyword evidence="5 7" id="KW-1133">Transmembrane helix</keyword>
<dbReference type="PROSITE" id="PS50928">
    <property type="entry name" value="ABC_TM1"/>
    <property type="match status" value="1"/>
</dbReference>
<evidence type="ECO:0000256" key="3">
    <source>
        <dbReference type="ARBA" id="ARBA00022475"/>
    </source>
</evidence>
<evidence type="ECO:0000256" key="5">
    <source>
        <dbReference type="ARBA" id="ARBA00022989"/>
    </source>
</evidence>
<keyword evidence="2 7" id="KW-0813">Transport</keyword>
<organism evidence="9 10">
    <name type="scientific">Mesosutterella multiformis</name>
    <dbReference type="NCBI Taxonomy" id="2259133"/>
    <lineage>
        <taxon>Bacteria</taxon>
        <taxon>Pseudomonadati</taxon>
        <taxon>Pseudomonadota</taxon>
        <taxon>Betaproteobacteria</taxon>
        <taxon>Burkholderiales</taxon>
        <taxon>Sutterellaceae</taxon>
        <taxon>Mesosutterella</taxon>
    </lineage>
</organism>
<evidence type="ECO:0000256" key="4">
    <source>
        <dbReference type="ARBA" id="ARBA00022692"/>
    </source>
</evidence>
<dbReference type="Pfam" id="PF00528">
    <property type="entry name" value="BPD_transp_1"/>
    <property type="match status" value="1"/>
</dbReference>
<feature type="transmembrane region" description="Helical" evidence="7">
    <location>
        <begin position="104"/>
        <end position="128"/>
    </location>
</feature>
<feature type="transmembrane region" description="Helical" evidence="7">
    <location>
        <begin position="134"/>
        <end position="156"/>
    </location>
</feature>
<evidence type="ECO:0000256" key="1">
    <source>
        <dbReference type="ARBA" id="ARBA00004651"/>
    </source>
</evidence>
<dbReference type="FunFam" id="1.10.3720.10:FF:000003">
    <property type="entry name" value="Aliphatic sulfonate ABC transporter permease"/>
    <property type="match status" value="1"/>
</dbReference>
<name>A0A388SGY6_9BURK</name>
<feature type="transmembrane region" description="Helical" evidence="7">
    <location>
        <begin position="73"/>
        <end position="92"/>
    </location>
</feature>
<dbReference type="AlphaFoldDB" id="A0A388SGY6"/>
<dbReference type="CDD" id="cd06261">
    <property type="entry name" value="TM_PBP2"/>
    <property type="match status" value="1"/>
</dbReference>
<evidence type="ECO:0000256" key="6">
    <source>
        <dbReference type="ARBA" id="ARBA00023136"/>
    </source>
</evidence>
<feature type="transmembrane region" description="Helical" evidence="7">
    <location>
        <begin position="177"/>
        <end position="195"/>
    </location>
</feature>
<proteinExistence type="inferred from homology"/>
<feature type="domain" description="ABC transmembrane type-1" evidence="8">
    <location>
        <begin position="68"/>
        <end position="248"/>
    </location>
</feature>
<evidence type="ECO:0000313" key="9">
    <source>
        <dbReference type="EMBL" id="GBO94729.1"/>
    </source>
</evidence>
<dbReference type="GO" id="GO:0010438">
    <property type="term" value="P:cellular response to sulfur starvation"/>
    <property type="evidence" value="ECO:0007669"/>
    <property type="project" value="TreeGrafter"/>
</dbReference>
<accession>A0A388SGY6</accession>
<sequence>MDRVRFLYVLFSTLMRWLQYLALPLILFALWAGVSYTGRVPAILLPTPGAVWDSFVSLTVSGDLLHHTLASGFRSLAGFAIASALGLALGLLNARSAVSTRVSYLLLEAARVTPPLSLIPLLILWLGIDEAPKIAIVFLASFFPIYMNVVTAVKAVDPKLEEAAKLLRFTKSERLRYLTLPSSLPGILTGLRLGFGYSWRALVAAELIAASSGLGFLISDSAEFAKTDTVFVGIITIAVVGVIADRVLYAAFEAVGRRVGRAV</sequence>
<dbReference type="EMBL" id="BGZJ01000002">
    <property type="protein sequence ID" value="GBO94729.1"/>
    <property type="molecule type" value="Genomic_DNA"/>
</dbReference>
<keyword evidence="6 7" id="KW-0472">Membrane</keyword>
<protein>
    <recommendedName>
        <fullName evidence="8">ABC transmembrane type-1 domain-containing protein</fullName>
    </recommendedName>
</protein>
<feature type="transmembrane region" description="Helical" evidence="7">
    <location>
        <begin position="230"/>
        <end position="252"/>
    </location>
</feature>
<feature type="transmembrane region" description="Helical" evidence="7">
    <location>
        <begin position="20"/>
        <end position="38"/>
    </location>
</feature>
<dbReference type="GO" id="GO:0005886">
    <property type="term" value="C:plasma membrane"/>
    <property type="evidence" value="ECO:0007669"/>
    <property type="project" value="UniProtKB-SubCell"/>
</dbReference>
<evidence type="ECO:0000256" key="2">
    <source>
        <dbReference type="ARBA" id="ARBA00022448"/>
    </source>
</evidence>
<keyword evidence="4 7" id="KW-0812">Transmembrane</keyword>
<evidence type="ECO:0000313" key="10">
    <source>
        <dbReference type="Proteomes" id="UP000266091"/>
    </source>
</evidence>
<dbReference type="Gene3D" id="1.10.3720.10">
    <property type="entry name" value="MetI-like"/>
    <property type="match status" value="1"/>
</dbReference>
<dbReference type="InterPro" id="IPR035906">
    <property type="entry name" value="MetI-like_sf"/>
</dbReference>
<dbReference type="InterPro" id="IPR000515">
    <property type="entry name" value="MetI-like"/>
</dbReference>
<gene>
    <name evidence="9" type="ORF">MESMUL_20830</name>
</gene>
<reference evidence="9 10" key="1">
    <citation type="journal article" date="2018" name="Int. J. Syst. Evol. Microbiol.">
        <title>Mesosutterella multiformis gen. nov., sp. nov., a member of the family Sutterellaceae and Sutterella megalosphaeroides sp. nov., isolated from human faeces.</title>
        <authorList>
            <person name="Sakamoto M."/>
            <person name="Ikeyama N."/>
            <person name="Kunihiro T."/>
            <person name="Iino T."/>
            <person name="Yuki M."/>
            <person name="Ohkuma M."/>
        </authorList>
    </citation>
    <scope>NUCLEOTIDE SEQUENCE [LARGE SCALE GENOMIC DNA]</scope>
    <source>
        <strain evidence="9 10">4NBBH2</strain>
    </source>
</reference>
<dbReference type="GO" id="GO:0042918">
    <property type="term" value="P:alkanesulfonate transmembrane transport"/>
    <property type="evidence" value="ECO:0007669"/>
    <property type="project" value="UniProtKB-ARBA"/>
</dbReference>